<feature type="transmembrane region" description="Helical" evidence="1">
    <location>
        <begin position="74"/>
        <end position="97"/>
    </location>
</feature>
<keyword evidence="1" id="KW-0472">Membrane</keyword>
<keyword evidence="1" id="KW-0812">Transmembrane</keyword>
<reference evidence="3" key="1">
    <citation type="submission" date="2017-10" db="EMBL/GenBank/DDBJ databases">
        <title>Rapid genome shrinkage in a self-fertile nematode reveals novel sperm competition proteins.</title>
        <authorList>
            <person name="Yin D."/>
            <person name="Schwarz E.M."/>
            <person name="Thomas C.G."/>
            <person name="Felde R.L."/>
            <person name="Korf I.F."/>
            <person name="Cutter A.D."/>
            <person name="Schartner C.M."/>
            <person name="Ralston E.J."/>
            <person name="Meyer B.J."/>
            <person name="Haag E.S."/>
        </authorList>
    </citation>
    <scope>NUCLEOTIDE SEQUENCE [LARGE SCALE GENOMIC DNA]</scope>
    <source>
        <strain evidence="3">JU1422</strain>
    </source>
</reference>
<evidence type="ECO:0000256" key="1">
    <source>
        <dbReference type="SAM" id="Phobius"/>
    </source>
</evidence>
<feature type="transmembrane region" description="Helical" evidence="1">
    <location>
        <begin position="6"/>
        <end position="27"/>
    </location>
</feature>
<proteinExistence type="predicted"/>
<feature type="transmembrane region" description="Helical" evidence="1">
    <location>
        <begin position="146"/>
        <end position="168"/>
    </location>
</feature>
<gene>
    <name evidence="2" type="ORF">B9Z55_027457</name>
</gene>
<dbReference type="OrthoDB" id="10358550at2759"/>
<accession>A0A2G5SG58</accession>
<dbReference type="AlphaFoldDB" id="A0A2G5SG58"/>
<protein>
    <submittedName>
        <fullName evidence="2">Uncharacterized protein</fullName>
    </submittedName>
</protein>
<evidence type="ECO:0000313" key="2">
    <source>
        <dbReference type="EMBL" id="PIC13861.1"/>
    </source>
</evidence>
<feature type="transmembrane region" description="Helical" evidence="1">
    <location>
        <begin position="109"/>
        <end position="134"/>
    </location>
</feature>
<dbReference type="EMBL" id="PDUG01000010">
    <property type="protein sequence ID" value="PIC13861.1"/>
    <property type="molecule type" value="Genomic_DNA"/>
</dbReference>
<keyword evidence="1" id="KW-1133">Transmembrane helix</keyword>
<feature type="transmembrane region" description="Helical" evidence="1">
    <location>
        <begin position="34"/>
        <end position="50"/>
    </location>
</feature>
<name>A0A2G5SG58_9PELO</name>
<keyword evidence="3" id="KW-1185">Reference proteome</keyword>
<organism evidence="2 3">
    <name type="scientific">Caenorhabditis nigoni</name>
    <dbReference type="NCBI Taxonomy" id="1611254"/>
    <lineage>
        <taxon>Eukaryota</taxon>
        <taxon>Metazoa</taxon>
        <taxon>Ecdysozoa</taxon>
        <taxon>Nematoda</taxon>
        <taxon>Chromadorea</taxon>
        <taxon>Rhabditida</taxon>
        <taxon>Rhabditina</taxon>
        <taxon>Rhabditomorpha</taxon>
        <taxon>Rhabditoidea</taxon>
        <taxon>Rhabditidae</taxon>
        <taxon>Peloderinae</taxon>
        <taxon>Caenorhabditis</taxon>
    </lineage>
</organism>
<dbReference type="Proteomes" id="UP000230233">
    <property type="component" value="Unassembled WGS sequence"/>
</dbReference>
<evidence type="ECO:0000313" key="3">
    <source>
        <dbReference type="Proteomes" id="UP000230233"/>
    </source>
</evidence>
<sequence length="265" mass="30254">MGDGITTYSILGFFSISMPFLIFFVMGDKDFTEALFGAFAIQLCILLYLLKNCSHIFEPVFEAPAPSKSQKISVLRIGLCTMFFCIIVQSLILYCFINYKTDFSKGLLTTIKCVVLALGSISPALSLMVAYHSAGFFHPFDILDSYFFVLWIIGFVIQVNVEILYLYVPFYFSTIKAILMVFLDPSGIMDVTVTEQKDFVVFRSWSGKIYRGKPYDVSGSFAVELRDVTERIAPNTWKKARNGFRFQLSIIWMKKVPRKIEEIEC</sequence>
<comment type="caution">
    <text evidence="2">The sequence shown here is derived from an EMBL/GenBank/DDBJ whole genome shotgun (WGS) entry which is preliminary data.</text>
</comment>